<accession>A0A6J6CN48</accession>
<keyword evidence="7 8" id="KW-0472">Membrane</keyword>
<feature type="transmembrane region" description="Helical" evidence="8">
    <location>
        <begin position="260"/>
        <end position="280"/>
    </location>
</feature>
<keyword evidence="5 8" id="KW-0812">Transmembrane</keyword>
<dbReference type="AlphaFoldDB" id="A0A6J6CN48"/>
<evidence type="ECO:0000256" key="6">
    <source>
        <dbReference type="ARBA" id="ARBA00022989"/>
    </source>
</evidence>
<evidence type="ECO:0000256" key="1">
    <source>
        <dbReference type="ARBA" id="ARBA00004429"/>
    </source>
</evidence>
<feature type="transmembrane region" description="Helical" evidence="8">
    <location>
        <begin position="28"/>
        <end position="48"/>
    </location>
</feature>
<dbReference type="EMBL" id="CAEZST010000027">
    <property type="protein sequence ID" value="CAB4551749.1"/>
    <property type="molecule type" value="Genomic_DNA"/>
</dbReference>
<keyword evidence="4" id="KW-0997">Cell inner membrane</keyword>
<reference evidence="9" key="1">
    <citation type="submission" date="2020-05" db="EMBL/GenBank/DDBJ databases">
        <authorList>
            <person name="Chiriac C."/>
            <person name="Salcher M."/>
            <person name="Ghai R."/>
            <person name="Kavagutti S V."/>
        </authorList>
    </citation>
    <scope>NUCLEOTIDE SEQUENCE</scope>
</reference>
<keyword evidence="3" id="KW-1003">Cell membrane</keyword>
<feature type="transmembrane region" description="Helical" evidence="8">
    <location>
        <begin position="208"/>
        <end position="231"/>
    </location>
</feature>
<evidence type="ECO:0000256" key="5">
    <source>
        <dbReference type="ARBA" id="ARBA00022692"/>
    </source>
</evidence>
<feature type="transmembrane region" description="Helical" evidence="8">
    <location>
        <begin position="136"/>
        <end position="158"/>
    </location>
</feature>
<keyword evidence="2" id="KW-0813">Transport</keyword>
<dbReference type="InterPro" id="IPR007272">
    <property type="entry name" value="Sulf_transp_TsuA/YedE"/>
</dbReference>
<feature type="transmembrane region" description="Helical" evidence="8">
    <location>
        <begin position="328"/>
        <end position="346"/>
    </location>
</feature>
<comment type="subcellular location">
    <subcellularLocation>
        <location evidence="1">Cell inner membrane</location>
        <topology evidence="1">Multi-pass membrane protein</topology>
    </subcellularLocation>
</comment>
<evidence type="ECO:0000313" key="9">
    <source>
        <dbReference type="EMBL" id="CAB4551749.1"/>
    </source>
</evidence>
<evidence type="ECO:0000256" key="3">
    <source>
        <dbReference type="ARBA" id="ARBA00022475"/>
    </source>
</evidence>
<dbReference type="Pfam" id="PF04143">
    <property type="entry name" value="Sulf_transp"/>
    <property type="match status" value="1"/>
</dbReference>
<feature type="transmembrane region" description="Helical" evidence="8">
    <location>
        <begin position="170"/>
        <end position="188"/>
    </location>
</feature>
<organism evidence="9">
    <name type="scientific">freshwater metagenome</name>
    <dbReference type="NCBI Taxonomy" id="449393"/>
    <lineage>
        <taxon>unclassified sequences</taxon>
        <taxon>metagenomes</taxon>
        <taxon>ecological metagenomes</taxon>
    </lineage>
</organism>
<evidence type="ECO:0000256" key="4">
    <source>
        <dbReference type="ARBA" id="ARBA00022519"/>
    </source>
</evidence>
<feature type="transmembrane region" description="Helical" evidence="8">
    <location>
        <begin position="358"/>
        <end position="384"/>
    </location>
</feature>
<dbReference type="PANTHER" id="PTHR30574">
    <property type="entry name" value="INNER MEMBRANE PROTEIN YEDE"/>
    <property type="match status" value="1"/>
</dbReference>
<feature type="transmembrane region" description="Helical" evidence="8">
    <location>
        <begin position="390"/>
        <end position="409"/>
    </location>
</feature>
<evidence type="ECO:0000256" key="2">
    <source>
        <dbReference type="ARBA" id="ARBA00022448"/>
    </source>
</evidence>
<proteinExistence type="predicted"/>
<feature type="transmembrane region" description="Helical" evidence="8">
    <location>
        <begin position="54"/>
        <end position="72"/>
    </location>
</feature>
<feature type="transmembrane region" description="Helical" evidence="8">
    <location>
        <begin position="93"/>
        <end position="116"/>
    </location>
</feature>
<sequence length="417" mass="43890">MISPAAEASGVTQSAGLDSKFIWTKREALKTFIGLAIVTALVYLAWILGNNPDFGSNASFSLLIGVALGILFERGRFCFFCIFRDLAEHRVAVGTISILVALATGTLGYSIVFALFLPVPNGEFLPPSAHISPVSWALVAGAFAFGLGMVLSGACIAGHLYRLGQGSLRAIPSLVGVVLGLSLGLIGWNDIYLNLIQDAPTIWLPDSLGYAGSLVLTLFVIGTLAVAAIAYSKRRDRNYEVLSNPFDLKSIAYSLLRKRWSPALVGIAIGVIGTVAYLRIEPLGVTRQFASASRTILETQGLIPDFLYGMDALAGCIGLVGQAITNNGWLILGLVLASFAAALAGGRFKIERLSFKGAVSGFAGGILLGWGALVSLGCTIGVLLSGVQAFSVSGWVFGLVVFAVVFLGIKLRLHTFA</sequence>
<dbReference type="GO" id="GO:0005886">
    <property type="term" value="C:plasma membrane"/>
    <property type="evidence" value="ECO:0007669"/>
    <property type="project" value="UniProtKB-SubCell"/>
</dbReference>
<evidence type="ECO:0000256" key="7">
    <source>
        <dbReference type="ARBA" id="ARBA00023136"/>
    </source>
</evidence>
<gene>
    <name evidence="9" type="ORF">UFOPK1503_01103</name>
</gene>
<protein>
    <submittedName>
        <fullName evidence="9">Unannotated protein</fullName>
    </submittedName>
</protein>
<evidence type="ECO:0000256" key="8">
    <source>
        <dbReference type="SAM" id="Phobius"/>
    </source>
</evidence>
<dbReference type="PANTHER" id="PTHR30574:SF1">
    <property type="entry name" value="SULPHUR TRANSPORT DOMAIN-CONTAINING PROTEIN"/>
    <property type="match status" value="1"/>
</dbReference>
<keyword evidence="6 8" id="KW-1133">Transmembrane helix</keyword>
<name>A0A6J6CN48_9ZZZZ</name>